<dbReference type="AlphaFoldDB" id="A0A5N8XZR5"/>
<name>A0A5N8XZR5_9ACTN</name>
<accession>A0A5N8XZR5</accession>
<sequence length="150" mass="15418">MVTAWSPRHMVRARSGAGPLVRLLALAVLLFGIVLTHGASPDGVAGHLVTSAATPAAGPAEKAHGPTDAHGKTRPTARDERRGDHTPSHPAEHCAAGQPYQGPALTQPCFAVSVGEPVSPRRAMAHQGLNEPELSVSASASLRAAVVQQV</sequence>
<dbReference type="Proteomes" id="UP000400924">
    <property type="component" value="Unassembled WGS sequence"/>
</dbReference>
<protein>
    <submittedName>
        <fullName evidence="2">Uncharacterized protein</fullName>
    </submittedName>
</protein>
<dbReference type="EMBL" id="VJZC01000746">
    <property type="protein sequence ID" value="MPY64235.1"/>
    <property type="molecule type" value="Genomic_DNA"/>
</dbReference>
<keyword evidence="3" id="KW-1185">Reference proteome</keyword>
<evidence type="ECO:0000313" key="2">
    <source>
        <dbReference type="EMBL" id="MPY64235.1"/>
    </source>
</evidence>
<gene>
    <name evidence="2" type="ORF">FNH08_45905</name>
</gene>
<comment type="caution">
    <text evidence="2">The sequence shown here is derived from an EMBL/GenBank/DDBJ whole genome shotgun (WGS) entry which is preliminary data.</text>
</comment>
<reference evidence="2 3" key="1">
    <citation type="submission" date="2019-07" db="EMBL/GenBank/DDBJ databases">
        <title>New species of Amycolatopsis and Streptomyces.</title>
        <authorList>
            <person name="Duangmal K."/>
            <person name="Teo W.F.A."/>
            <person name="Lipun K."/>
        </authorList>
    </citation>
    <scope>NUCLEOTIDE SEQUENCE [LARGE SCALE GENOMIC DNA]</scope>
    <source>
        <strain evidence="2 3">NBRC 106415</strain>
    </source>
</reference>
<feature type="compositionally biased region" description="Basic and acidic residues" evidence="1">
    <location>
        <begin position="61"/>
        <end position="92"/>
    </location>
</feature>
<proteinExistence type="predicted"/>
<evidence type="ECO:0000256" key="1">
    <source>
        <dbReference type="SAM" id="MobiDB-lite"/>
    </source>
</evidence>
<feature type="region of interest" description="Disordered" evidence="1">
    <location>
        <begin position="55"/>
        <end position="100"/>
    </location>
</feature>
<evidence type="ECO:0000313" key="3">
    <source>
        <dbReference type="Proteomes" id="UP000400924"/>
    </source>
</evidence>
<organism evidence="2 3">
    <name type="scientific">Streptomyces spongiae</name>
    <dbReference type="NCBI Taxonomy" id="565072"/>
    <lineage>
        <taxon>Bacteria</taxon>
        <taxon>Bacillati</taxon>
        <taxon>Actinomycetota</taxon>
        <taxon>Actinomycetes</taxon>
        <taxon>Kitasatosporales</taxon>
        <taxon>Streptomycetaceae</taxon>
        <taxon>Streptomyces</taxon>
    </lineage>
</organism>